<accession>A0A840I0I2</accession>
<gene>
    <name evidence="2" type="ORF">GGQ59_000283</name>
</gene>
<organism evidence="2 3">
    <name type="scientific">Parvularcula dongshanensis</name>
    <dbReference type="NCBI Taxonomy" id="1173995"/>
    <lineage>
        <taxon>Bacteria</taxon>
        <taxon>Pseudomonadati</taxon>
        <taxon>Pseudomonadota</taxon>
        <taxon>Alphaproteobacteria</taxon>
        <taxon>Parvularculales</taxon>
        <taxon>Parvularculaceae</taxon>
        <taxon>Parvularcula</taxon>
    </lineage>
</organism>
<evidence type="ECO:0000256" key="1">
    <source>
        <dbReference type="SAM" id="SignalP"/>
    </source>
</evidence>
<evidence type="ECO:0000313" key="2">
    <source>
        <dbReference type="EMBL" id="MBB4657783.1"/>
    </source>
</evidence>
<sequence length="117" mass="12075">MMRKILGVMLAGAAYSGAALADDDGFELLSATLEGTPVMVFVDGRGTAVAVEVTDRGAQVLTGLAAGALLSDLREAEALPTFRASRASYTDAEAMIETLAGLSELQRSKLRTALALA</sequence>
<feature type="signal peptide" evidence="1">
    <location>
        <begin position="1"/>
        <end position="21"/>
    </location>
</feature>
<evidence type="ECO:0000313" key="3">
    <source>
        <dbReference type="Proteomes" id="UP000563524"/>
    </source>
</evidence>
<feature type="chain" id="PRO_5032550165" evidence="1">
    <location>
        <begin position="22"/>
        <end position="117"/>
    </location>
</feature>
<dbReference type="AlphaFoldDB" id="A0A840I0I2"/>
<comment type="caution">
    <text evidence="2">The sequence shown here is derived from an EMBL/GenBank/DDBJ whole genome shotgun (WGS) entry which is preliminary data.</text>
</comment>
<name>A0A840I0I2_9PROT</name>
<keyword evidence="1" id="KW-0732">Signal</keyword>
<proteinExistence type="predicted"/>
<keyword evidence="3" id="KW-1185">Reference proteome</keyword>
<dbReference type="Proteomes" id="UP000563524">
    <property type="component" value="Unassembled WGS sequence"/>
</dbReference>
<dbReference type="EMBL" id="JACHOB010000001">
    <property type="protein sequence ID" value="MBB4657783.1"/>
    <property type="molecule type" value="Genomic_DNA"/>
</dbReference>
<dbReference type="RefSeq" id="WP_183815152.1">
    <property type="nucleotide sequence ID" value="NZ_JACHOB010000001.1"/>
</dbReference>
<protein>
    <submittedName>
        <fullName evidence="2">Uncharacterized protein</fullName>
    </submittedName>
</protein>
<reference evidence="2 3" key="1">
    <citation type="submission" date="2020-08" db="EMBL/GenBank/DDBJ databases">
        <title>Genomic Encyclopedia of Type Strains, Phase IV (KMG-IV): sequencing the most valuable type-strain genomes for metagenomic binning, comparative biology and taxonomic classification.</title>
        <authorList>
            <person name="Goeker M."/>
        </authorList>
    </citation>
    <scope>NUCLEOTIDE SEQUENCE [LARGE SCALE GENOMIC DNA]</scope>
    <source>
        <strain evidence="2 3">DSM 102850</strain>
    </source>
</reference>